<evidence type="ECO:0008006" key="5">
    <source>
        <dbReference type="Google" id="ProtNLM"/>
    </source>
</evidence>
<feature type="signal peptide" evidence="2">
    <location>
        <begin position="1"/>
        <end position="27"/>
    </location>
</feature>
<keyword evidence="4" id="KW-1185">Reference proteome</keyword>
<evidence type="ECO:0000256" key="1">
    <source>
        <dbReference type="SAM" id="MobiDB-lite"/>
    </source>
</evidence>
<organism evidence="3 4">
    <name type="scientific">Gallibacter intestinalis</name>
    <dbReference type="NCBI Taxonomy" id="2779356"/>
    <lineage>
        <taxon>Bacteria</taxon>
        <taxon>Bacillati</taxon>
        <taxon>Bacillota</taxon>
        <taxon>Clostridia</taxon>
        <taxon>Eubacteriales</taxon>
        <taxon>Eubacteriaceae</taxon>
        <taxon>Gallibacter</taxon>
    </lineage>
</organism>
<protein>
    <recommendedName>
        <fullName evidence="5">Fibronectin type-III domain-containing protein</fullName>
    </recommendedName>
</protein>
<reference evidence="3 4" key="1">
    <citation type="submission" date="2020-10" db="EMBL/GenBank/DDBJ databases">
        <title>ChiBAC.</title>
        <authorList>
            <person name="Zenner C."/>
            <person name="Hitch T.C.A."/>
            <person name="Clavel T."/>
        </authorList>
    </citation>
    <scope>NUCLEOTIDE SEQUENCE [LARGE SCALE GENOMIC DNA]</scope>
    <source>
        <strain evidence="3 4">DSM 108706</strain>
    </source>
</reference>
<evidence type="ECO:0000256" key="2">
    <source>
        <dbReference type="SAM" id="SignalP"/>
    </source>
</evidence>
<feature type="chain" id="PRO_5046305163" description="Fibronectin type-III domain-containing protein" evidence="2">
    <location>
        <begin position="28"/>
        <end position="176"/>
    </location>
</feature>
<accession>A0ABR9QX03</accession>
<proteinExistence type="predicted"/>
<name>A0ABR9QX03_9FIRM</name>
<dbReference type="RefSeq" id="WP_226385047.1">
    <property type="nucleotide sequence ID" value="NZ_JADCKA010000004.1"/>
</dbReference>
<gene>
    <name evidence="3" type="ORF">INF20_03680</name>
</gene>
<keyword evidence="2" id="KW-0732">Signal</keyword>
<evidence type="ECO:0000313" key="3">
    <source>
        <dbReference type="EMBL" id="MBE5035381.1"/>
    </source>
</evidence>
<feature type="region of interest" description="Disordered" evidence="1">
    <location>
        <begin position="127"/>
        <end position="146"/>
    </location>
</feature>
<sequence>MLRKKSLLALLLSLCMVVAMVPIAVFAAGAGMPQNIRWAESPKSMVQWDAPSGGGQYQYELRLKLGETIIDGPDLTVQRYHLFNGSLMTEARENYTVEIRARSCIIVGEFPNEYVTSPGEWGDWATLEGSGGGEGPTPPPMNTASAAGKIMEPSIGKNAAAERNLKRAPITSANGS</sequence>
<comment type="caution">
    <text evidence="3">The sequence shown here is derived from an EMBL/GenBank/DDBJ whole genome shotgun (WGS) entry which is preliminary data.</text>
</comment>
<feature type="region of interest" description="Disordered" evidence="1">
    <location>
        <begin position="151"/>
        <end position="176"/>
    </location>
</feature>
<dbReference type="EMBL" id="JADCKA010000004">
    <property type="protein sequence ID" value="MBE5035381.1"/>
    <property type="molecule type" value="Genomic_DNA"/>
</dbReference>
<evidence type="ECO:0000313" key="4">
    <source>
        <dbReference type="Proteomes" id="UP001516588"/>
    </source>
</evidence>
<dbReference type="Proteomes" id="UP001516588">
    <property type="component" value="Unassembled WGS sequence"/>
</dbReference>